<evidence type="ECO:0000256" key="2">
    <source>
        <dbReference type="SAM" id="Phobius"/>
    </source>
</evidence>
<keyword evidence="2" id="KW-1133">Transmembrane helix</keyword>
<feature type="transmembrane region" description="Helical" evidence="2">
    <location>
        <begin position="92"/>
        <end position="117"/>
    </location>
</feature>
<dbReference type="Proteomes" id="UP000568050">
    <property type="component" value="Unassembled WGS sequence"/>
</dbReference>
<evidence type="ECO:0000313" key="4">
    <source>
        <dbReference type="Proteomes" id="UP000568050"/>
    </source>
</evidence>
<feature type="transmembrane region" description="Helical" evidence="2">
    <location>
        <begin position="138"/>
        <end position="158"/>
    </location>
</feature>
<comment type="caution">
    <text evidence="3">The sequence shown here is derived from an EMBL/GenBank/DDBJ whole genome shotgun (WGS) entry which is preliminary data.</text>
</comment>
<feature type="compositionally biased region" description="Polar residues" evidence="1">
    <location>
        <begin position="1"/>
        <end position="10"/>
    </location>
</feature>
<keyword evidence="4" id="KW-1185">Reference proteome</keyword>
<keyword evidence="2" id="KW-0472">Membrane</keyword>
<reference evidence="3 4" key="1">
    <citation type="submission" date="2020-08" db="EMBL/GenBank/DDBJ databases">
        <title>Sequencing the genomes of 1000 actinobacteria strains.</title>
        <authorList>
            <person name="Klenk H.-P."/>
        </authorList>
    </citation>
    <scope>NUCLEOTIDE SEQUENCE [LARGE SCALE GENOMIC DNA]</scope>
    <source>
        <strain evidence="3 4">DSM 23040</strain>
    </source>
</reference>
<feature type="region of interest" description="Disordered" evidence="1">
    <location>
        <begin position="1"/>
        <end position="33"/>
    </location>
</feature>
<feature type="transmembrane region" description="Helical" evidence="2">
    <location>
        <begin position="164"/>
        <end position="187"/>
    </location>
</feature>
<dbReference type="AlphaFoldDB" id="A0A839R0C9"/>
<accession>A0A839R0C9</accession>
<dbReference type="RefSeq" id="WP_183376133.1">
    <property type="nucleotide sequence ID" value="NZ_CBCSFZ010000006.1"/>
</dbReference>
<gene>
    <name evidence="3" type="ORF">FHX50_001462</name>
</gene>
<organism evidence="3 4">
    <name type="scientific">Helcobacillus massiliensis</name>
    <dbReference type="NCBI Taxonomy" id="521392"/>
    <lineage>
        <taxon>Bacteria</taxon>
        <taxon>Bacillati</taxon>
        <taxon>Actinomycetota</taxon>
        <taxon>Actinomycetes</taxon>
        <taxon>Micrococcales</taxon>
        <taxon>Dermabacteraceae</taxon>
        <taxon>Helcobacillus</taxon>
    </lineage>
</organism>
<feature type="transmembrane region" description="Helical" evidence="2">
    <location>
        <begin position="50"/>
        <end position="72"/>
    </location>
</feature>
<dbReference type="EMBL" id="JACHWP010000003">
    <property type="protein sequence ID" value="MBB3023177.1"/>
    <property type="molecule type" value="Genomic_DNA"/>
</dbReference>
<evidence type="ECO:0000313" key="3">
    <source>
        <dbReference type="EMBL" id="MBB3023177.1"/>
    </source>
</evidence>
<protein>
    <submittedName>
        <fullName evidence="3">Uncharacterized membrane protein YidH (DUF202 family)</fullName>
    </submittedName>
</protein>
<proteinExistence type="predicted"/>
<keyword evidence="2" id="KW-0812">Transmembrane</keyword>
<sequence length="202" mass="20370">MSSAPQQQPNQPDPSGRPGPTAQPAGAPHGGLYGSEPATSELKTLRTLSFVLLILSGLGLMYTLVSTIIETAQNFSDDPSPRDAASLSGADVASGAVGLVFIVVALITFVLAIIVAVKGSGQIRRGAIICGAMQLVNLAVIVVVGLIIGALTVAAAGADSFTTIAVAALVMSVLTIIVKAIGTFGAWSSYRSAETGLRSAAH</sequence>
<evidence type="ECO:0000256" key="1">
    <source>
        <dbReference type="SAM" id="MobiDB-lite"/>
    </source>
</evidence>
<name>A0A839R0C9_9MICO</name>